<reference evidence="2 3" key="1">
    <citation type="submission" date="2019-03" db="EMBL/GenBank/DDBJ databases">
        <title>Genomics of glacier-inhabiting Cryobacterium strains.</title>
        <authorList>
            <person name="Liu Q."/>
            <person name="Xin Y.-H."/>
        </authorList>
    </citation>
    <scope>NUCLEOTIDE SEQUENCE [LARGE SCALE GENOMIC DNA]</scope>
    <source>
        <strain evidence="2 3">CGMCC 1.4292</strain>
    </source>
</reference>
<dbReference type="Proteomes" id="UP000298218">
    <property type="component" value="Unassembled WGS sequence"/>
</dbReference>
<evidence type="ECO:0000259" key="1">
    <source>
        <dbReference type="Pfam" id="PF00156"/>
    </source>
</evidence>
<dbReference type="InterPro" id="IPR029057">
    <property type="entry name" value="PRTase-like"/>
</dbReference>
<dbReference type="CDD" id="cd06223">
    <property type="entry name" value="PRTases_typeI"/>
    <property type="match status" value="1"/>
</dbReference>
<keyword evidence="2" id="KW-0808">Transferase</keyword>
<dbReference type="GO" id="GO:0016757">
    <property type="term" value="F:glycosyltransferase activity"/>
    <property type="evidence" value="ECO:0007669"/>
    <property type="project" value="UniProtKB-KW"/>
</dbReference>
<dbReference type="SUPFAM" id="SSF53271">
    <property type="entry name" value="PRTase-like"/>
    <property type="match status" value="1"/>
</dbReference>
<name>A0A4Y8KI90_9MICO</name>
<feature type="domain" description="Phosphoribosyltransferase" evidence="1">
    <location>
        <begin position="8"/>
        <end position="195"/>
    </location>
</feature>
<evidence type="ECO:0000313" key="3">
    <source>
        <dbReference type="Proteomes" id="UP000298218"/>
    </source>
</evidence>
<keyword evidence="3" id="KW-1185">Reference proteome</keyword>
<protein>
    <submittedName>
        <fullName evidence="2">Phosphoribosyltransferase</fullName>
    </submittedName>
</protein>
<comment type="caution">
    <text evidence="2">The sequence shown here is derived from an EMBL/GenBank/DDBJ whole genome shotgun (WGS) entry which is preliminary data.</text>
</comment>
<gene>
    <name evidence="2" type="ORF">E3T53_16775</name>
</gene>
<dbReference type="RefSeq" id="WP_134171502.1">
    <property type="nucleotide sequence ID" value="NZ_SODI01000001.1"/>
</dbReference>
<dbReference type="EMBL" id="SOHQ01000048">
    <property type="protein sequence ID" value="TFD75116.1"/>
    <property type="molecule type" value="Genomic_DNA"/>
</dbReference>
<dbReference type="InterPro" id="IPR000836">
    <property type="entry name" value="PRTase_dom"/>
</dbReference>
<organism evidence="2 3">
    <name type="scientific">Cryobacterium psychrophilum</name>
    <dbReference type="NCBI Taxonomy" id="41988"/>
    <lineage>
        <taxon>Bacteria</taxon>
        <taxon>Bacillati</taxon>
        <taxon>Actinomycetota</taxon>
        <taxon>Actinomycetes</taxon>
        <taxon>Micrococcales</taxon>
        <taxon>Microbacteriaceae</taxon>
        <taxon>Cryobacterium</taxon>
    </lineage>
</organism>
<keyword evidence="2" id="KW-0328">Glycosyltransferase</keyword>
<dbReference type="OrthoDB" id="9810066at2"/>
<dbReference type="Pfam" id="PF00156">
    <property type="entry name" value="Pribosyltran"/>
    <property type="match status" value="1"/>
</dbReference>
<evidence type="ECO:0000313" key="2">
    <source>
        <dbReference type="EMBL" id="TFD75116.1"/>
    </source>
</evidence>
<dbReference type="Gene3D" id="3.40.50.2020">
    <property type="match status" value="1"/>
</dbReference>
<proteinExistence type="predicted"/>
<dbReference type="AlphaFoldDB" id="A0A4Y8KI90"/>
<accession>A0A4Y8KI90</accession>
<sequence>MIFRNRSEAGRLLAERVAELELFDPIVYALPRGGVPVAVEVARTLAAPLDLLIVRKIGAPGFPEVALGAVVGGVTPQLVLNDDIYAATGRDAANLERARRSELDEVARRRRRYLGDRPVQDPAGRVTIVVDDGIATGATARVALAALRAQGAATIVLAVPVAPASSVEDLKSEADIVVVLHAPEEFWAIGQFYRDFHQLSDEETISYLRAAWDSE</sequence>
<dbReference type="Gene3D" id="3.30.1310.20">
    <property type="entry name" value="PRTase-like"/>
    <property type="match status" value="1"/>
</dbReference>